<dbReference type="PANTHER" id="PTHR38116">
    <property type="entry name" value="CHROMOSOME 7, WHOLE GENOME SHOTGUN SEQUENCE"/>
    <property type="match status" value="1"/>
</dbReference>
<evidence type="ECO:0000256" key="1">
    <source>
        <dbReference type="SAM" id="MobiDB-lite"/>
    </source>
</evidence>
<dbReference type="EMBL" id="JBAWTH010000024">
    <property type="protein sequence ID" value="KAL2286540.1"/>
    <property type="molecule type" value="Genomic_DNA"/>
</dbReference>
<accession>A0ABR4EW71</accession>
<feature type="compositionally biased region" description="Basic residues" evidence="1">
    <location>
        <begin position="81"/>
        <end position="95"/>
    </location>
</feature>
<reference evidence="2 3" key="1">
    <citation type="submission" date="2024-03" db="EMBL/GenBank/DDBJ databases">
        <title>A high-quality draft genome sequence of Diaporthe vaccinii, a causative agent of upright dieback and viscid rot disease in cranberry plants.</title>
        <authorList>
            <person name="Sarrasin M."/>
            <person name="Lang B.F."/>
            <person name="Burger G."/>
        </authorList>
    </citation>
    <scope>NUCLEOTIDE SEQUENCE [LARGE SCALE GENOMIC DNA]</scope>
    <source>
        <strain evidence="2 3">IS7</strain>
    </source>
</reference>
<evidence type="ECO:0008006" key="4">
    <source>
        <dbReference type="Google" id="ProtNLM"/>
    </source>
</evidence>
<feature type="compositionally biased region" description="Basic and acidic residues" evidence="1">
    <location>
        <begin position="64"/>
        <end position="80"/>
    </location>
</feature>
<name>A0ABR4EW71_9PEZI</name>
<sequence length="394" mass="44517">MLCFSANLKRLPGTDQLISSPERTSRPVVCCLHYKNPPHAETRTGMAQRLTQVPQLLGEGEEMVSDRSEHAEAKAEEQRRRIQNRKNQRARRLRLKGKDAGAGQRPRPFEIRRWRLDEDDVVVREGTSPVLEGASTTHISPRPLHTHIEASSPTTEHTKFLPECQLTVHHESSSTLEPQPFTFPLSSDHLLHLIQHNVFRAFITNKRALIIPGGDPSNCQISGPYRHDTSPHPFHPNIPPSLAPTTLQQNRYHSIWVSSIPFPRIRDNFIMNEGLFDPWDLMHDLIGDFMITMPAACVGGPPIATRQPSLLTCPSASVIDADDEVTAGRKGLIVWGEPHETQSWEATPGFLAKWAWAVEGCEELVETSNRWRMHRGEEPMRLSLSGSWSPLRHH</sequence>
<organism evidence="2 3">
    <name type="scientific">Diaporthe vaccinii</name>
    <dbReference type="NCBI Taxonomy" id="105482"/>
    <lineage>
        <taxon>Eukaryota</taxon>
        <taxon>Fungi</taxon>
        <taxon>Dikarya</taxon>
        <taxon>Ascomycota</taxon>
        <taxon>Pezizomycotina</taxon>
        <taxon>Sordariomycetes</taxon>
        <taxon>Sordariomycetidae</taxon>
        <taxon>Diaporthales</taxon>
        <taxon>Diaporthaceae</taxon>
        <taxon>Diaporthe</taxon>
        <taxon>Diaporthe eres species complex</taxon>
    </lineage>
</organism>
<gene>
    <name evidence="2" type="ORF">FJTKL_06895</name>
</gene>
<comment type="caution">
    <text evidence="2">The sequence shown here is derived from an EMBL/GenBank/DDBJ whole genome shotgun (WGS) entry which is preliminary data.</text>
</comment>
<proteinExistence type="predicted"/>
<dbReference type="Proteomes" id="UP001600888">
    <property type="component" value="Unassembled WGS sequence"/>
</dbReference>
<evidence type="ECO:0000313" key="2">
    <source>
        <dbReference type="EMBL" id="KAL2286540.1"/>
    </source>
</evidence>
<dbReference type="PANTHER" id="PTHR38116:SF1">
    <property type="entry name" value="BZIP DOMAIN-CONTAINING PROTEIN"/>
    <property type="match status" value="1"/>
</dbReference>
<evidence type="ECO:0000313" key="3">
    <source>
        <dbReference type="Proteomes" id="UP001600888"/>
    </source>
</evidence>
<protein>
    <recommendedName>
        <fullName evidence="4">BZIP domain-containing protein</fullName>
    </recommendedName>
</protein>
<keyword evidence="3" id="KW-1185">Reference proteome</keyword>
<dbReference type="InterPro" id="IPR021833">
    <property type="entry name" value="DUF3425"/>
</dbReference>
<feature type="region of interest" description="Disordered" evidence="1">
    <location>
        <begin position="60"/>
        <end position="105"/>
    </location>
</feature>
<dbReference type="Pfam" id="PF11905">
    <property type="entry name" value="DUF3425"/>
    <property type="match status" value="1"/>
</dbReference>